<dbReference type="Proteomes" id="UP000027238">
    <property type="component" value="Unassembled WGS sequence"/>
</dbReference>
<dbReference type="EMBL" id="JMSE01001463">
    <property type="protein sequence ID" value="KDN60888.1"/>
    <property type="molecule type" value="Genomic_DNA"/>
</dbReference>
<evidence type="ECO:0000256" key="2">
    <source>
        <dbReference type="ARBA" id="ARBA00023002"/>
    </source>
</evidence>
<dbReference type="HOGENOM" id="CLU_010194_44_0_1"/>
<dbReference type="OrthoDB" id="191139at2759"/>
<dbReference type="SUPFAM" id="SSF51735">
    <property type="entry name" value="NAD(P)-binding Rossmann-fold domains"/>
    <property type="match status" value="1"/>
</dbReference>
<dbReference type="AlphaFoldDB" id="A0A066WVG7"/>
<comment type="caution">
    <text evidence="4">The sequence shown here is derived from an EMBL/GenBank/DDBJ whole genome shotgun (WGS) entry which is preliminary data.</text>
</comment>
<dbReference type="eggNOG" id="KOG1208">
    <property type="taxonomic scope" value="Eukaryota"/>
</dbReference>
<protein>
    <submittedName>
        <fullName evidence="4">Putative short-chain dehydrogenase</fullName>
    </submittedName>
</protein>
<feature type="region of interest" description="Disordered" evidence="3">
    <location>
        <begin position="1"/>
        <end position="20"/>
    </location>
</feature>
<reference evidence="5" key="1">
    <citation type="journal article" date="2014" name="Genome Announc.">
        <title>Draft genome sequence of Colletotrichum sublineola, a destructive pathogen of cultivated sorghum.</title>
        <authorList>
            <person name="Baroncelli R."/>
            <person name="Sanz-Martin J.M."/>
            <person name="Rech G.E."/>
            <person name="Sukno S.A."/>
            <person name="Thon M.R."/>
        </authorList>
    </citation>
    <scope>NUCLEOTIDE SEQUENCE [LARGE SCALE GENOMIC DNA]</scope>
    <source>
        <strain evidence="5">TX430BB</strain>
    </source>
</reference>
<dbReference type="InterPro" id="IPR036291">
    <property type="entry name" value="NAD(P)-bd_dom_sf"/>
</dbReference>
<comment type="similarity">
    <text evidence="1">Belongs to the short-chain dehydrogenases/reductases (SDR) family.</text>
</comment>
<proteinExistence type="inferred from homology"/>
<dbReference type="InterPro" id="IPR002347">
    <property type="entry name" value="SDR_fam"/>
</dbReference>
<dbReference type="STRING" id="1173701.A0A066WVG7"/>
<organism evidence="4 5">
    <name type="scientific">Colletotrichum sublineola</name>
    <name type="common">Sorghum anthracnose fungus</name>
    <dbReference type="NCBI Taxonomy" id="1173701"/>
    <lineage>
        <taxon>Eukaryota</taxon>
        <taxon>Fungi</taxon>
        <taxon>Dikarya</taxon>
        <taxon>Ascomycota</taxon>
        <taxon>Pezizomycotina</taxon>
        <taxon>Sordariomycetes</taxon>
        <taxon>Hypocreomycetidae</taxon>
        <taxon>Glomerellales</taxon>
        <taxon>Glomerellaceae</taxon>
        <taxon>Colletotrichum</taxon>
        <taxon>Colletotrichum graminicola species complex</taxon>
    </lineage>
</organism>
<dbReference type="OMA" id="EKWTGIG"/>
<dbReference type="PRINTS" id="PR00081">
    <property type="entry name" value="GDHRDH"/>
</dbReference>
<evidence type="ECO:0000256" key="1">
    <source>
        <dbReference type="ARBA" id="ARBA00006484"/>
    </source>
</evidence>
<dbReference type="Pfam" id="PF00106">
    <property type="entry name" value="adh_short"/>
    <property type="match status" value="1"/>
</dbReference>
<dbReference type="PANTHER" id="PTHR24320">
    <property type="entry name" value="RETINOL DEHYDROGENASE"/>
    <property type="match status" value="1"/>
</dbReference>
<name>A0A066WVG7_COLSU</name>
<evidence type="ECO:0000256" key="3">
    <source>
        <dbReference type="SAM" id="MobiDB-lite"/>
    </source>
</evidence>
<keyword evidence="2" id="KW-0560">Oxidoreductase</keyword>
<dbReference type="GO" id="GO:0016491">
    <property type="term" value="F:oxidoreductase activity"/>
    <property type="evidence" value="ECO:0007669"/>
    <property type="project" value="UniProtKB-KW"/>
</dbReference>
<evidence type="ECO:0000313" key="4">
    <source>
        <dbReference type="EMBL" id="KDN60888.1"/>
    </source>
</evidence>
<gene>
    <name evidence="4" type="ORF">CSUB01_04788</name>
</gene>
<dbReference type="PANTHER" id="PTHR24320:SF272">
    <property type="entry name" value="NAD(P)-BINDING ROSSMANN-FOLD SUPERFAMILY PROTEIN"/>
    <property type="match status" value="1"/>
</dbReference>
<sequence>MSRYATAHQNSQSAGDTRPTALQVVQDEGLVGRLAGKTILVTGANQGIGLETARALYATGATVYLGIRSIEKGERAIQDMTGSENVDGGGALHLVEISLDNLDSVRKGAREFLAKSGARLNVLILNAGVFAGAKTTTADGFELDFGTNHVGHFLLFHLVKEALLASATPHFHSRVVAVSSAMHHASEIRFRDVNFDDDGSFDTHAAYGQSKTANIYMANEIQRRYGPRGLHALSLHPGCVPTRMTQQEAFGIDTVRARLGEEAFQGIMRGMKSPAQGAATTVYAALSKDWEGKGGRYLVDFAEADPTPAGSVPSLMGPGYAPWAYDGEKAAQLWRESCKMVGVEDDA</sequence>
<dbReference type="Gene3D" id="3.40.50.720">
    <property type="entry name" value="NAD(P)-binding Rossmann-like Domain"/>
    <property type="match status" value="1"/>
</dbReference>
<keyword evidence="5" id="KW-1185">Reference proteome</keyword>
<accession>A0A066WVG7</accession>
<evidence type="ECO:0000313" key="5">
    <source>
        <dbReference type="Proteomes" id="UP000027238"/>
    </source>
</evidence>